<dbReference type="Pfam" id="PF01391">
    <property type="entry name" value="Collagen"/>
    <property type="match status" value="1"/>
</dbReference>
<dbReference type="AlphaFoldDB" id="C6PWJ9"/>
<dbReference type="PANTHER" id="PTHR24637:SF417">
    <property type="entry name" value="COL_CUTICLE_N DOMAIN-CONTAINING PROTEIN"/>
    <property type="match status" value="1"/>
</dbReference>
<feature type="non-terminal residue" evidence="2">
    <location>
        <position position="1"/>
    </location>
</feature>
<dbReference type="PANTHER" id="PTHR24637">
    <property type="entry name" value="COLLAGEN"/>
    <property type="match status" value="1"/>
</dbReference>
<protein>
    <submittedName>
        <fullName evidence="2">Collagen triple helix repeat protein</fullName>
    </submittedName>
</protein>
<reference evidence="2 3" key="1">
    <citation type="submission" date="2009-06" db="EMBL/GenBank/DDBJ databases">
        <title>The draft genome of Clostridium carboxidivorans P7.</title>
        <authorList>
            <consortium name="US DOE Joint Genome Institute (JGI-PGF)"/>
            <person name="Lucas S."/>
            <person name="Copeland A."/>
            <person name="Lapidus A."/>
            <person name="Glavina del Rio T."/>
            <person name="Tice H."/>
            <person name="Bruce D."/>
            <person name="Goodwin L."/>
            <person name="Pitluck S."/>
            <person name="Larimer F."/>
            <person name="Land M.L."/>
            <person name="Hauser L."/>
            <person name="Hemme C.L."/>
        </authorList>
    </citation>
    <scope>NUCLEOTIDE SEQUENCE [LARGE SCALE GENOMIC DNA]</scope>
    <source>
        <strain evidence="2 3">P7</strain>
    </source>
</reference>
<organism evidence="2 3">
    <name type="scientific">Clostridium carboxidivorans P7</name>
    <dbReference type="NCBI Taxonomy" id="536227"/>
    <lineage>
        <taxon>Bacteria</taxon>
        <taxon>Bacillati</taxon>
        <taxon>Bacillota</taxon>
        <taxon>Clostridia</taxon>
        <taxon>Eubacteriales</taxon>
        <taxon>Clostridiaceae</taxon>
        <taxon>Clostridium</taxon>
    </lineage>
</organism>
<feature type="compositionally biased region" description="Low complexity" evidence="1">
    <location>
        <begin position="45"/>
        <end position="61"/>
    </location>
</feature>
<dbReference type="EMBL" id="ACVI01000056">
    <property type="protein sequence ID" value="EET86352.1"/>
    <property type="molecule type" value="Genomic_DNA"/>
</dbReference>
<evidence type="ECO:0000256" key="1">
    <source>
        <dbReference type="SAM" id="MobiDB-lite"/>
    </source>
</evidence>
<feature type="region of interest" description="Disordered" evidence="1">
    <location>
        <begin position="1"/>
        <end position="95"/>
    </location>
</feature>
<sequence>PGEEGERGERGRRGKRGHRGYIGERGPRGKRGHRGRRGEDGDPGEMGPQGPEGIQGPQGEQGDPGEQGERGRRGKRGHRGRKGRRGDPGPSGELAQCPCIRQVRNVLEQIIDLFPTSTITVNYENSGSASGIPAELLPEGNDSSIFVLENCEGTIIHRIDICKIASIVLGGTDSFIKKDGSIKIKFLEEPLNINSNNNTDFEANLRRIFTELAETGREVTVRAGGVDLEEQPVIISAYGVTLLGCNALVSNCYVEDIK</sequence>
<dbReference type="InterPro" id="IPR008160">
    <property type="entry name" value="Collagen"/>
</dbReference>
<gene>
    <name evidence="2" type="ORF">CcarbDRAFT_3166</name>
</gene>
<feature type="compositionally biased region" description="Basic and acidic residues" evidence="1">
    <location>
        <begin position="1"/>
        <end position="11"/>
    </location>
</feature>
<evidence type="ECO:0000313" key="3">
    <source>
        <dbReference type="Proteomes" id="UP000004198"/>
    </source>
</evidence>
<evidence type="ECO:0000313" key="2">
    <source>
        <dbReference type="EMBL" id="EET86352.1"/>
    </source>
</evidence>
<accession>C6PWJ9</accession>
<proteinExistence type="predicted"/>
<keyword evidence="3" id="KW-1185">Reference proteome</keyword>
<feature type="compositionally biased region" description="Basic residues" evidence="1">
    <location>
        <begin position="72"/>
        <end position="84"/>
    </location>
</feature>
<dbReference type="eggNOG" id="COG3266">
    <property type="taxonomic scope" value="Bacteria"/>
</dbReference>
<keyword evidence="2" id="KW-0176">Collagen</keyword>
<name>C6PWJ9_9CLOT</name>
<dbReference type="Proteomes" id="UP000004198">
    <property type="component" value="Unassembled WGS sequence"/>
</dbReference>
<comment type="caution">
    <text evidence="2">The sequence shown here is derived from an EMBL/GenBank/DDBJ whole genome shotgun (WGS) entry which is preliminary data.</text>
</comment>